<dbReference type="Proteomes" id="UP000593565">
    <property type="component" value="Unassembled WGS sequence"/>
</dbReference>
<evidence type="ECO:0000313" key="2">
    <source>
        <dbReference type="Proteomes" id="UP000593565"/>
    </source>
</evidence>
<name>A0A7J6A9C2_AMEME</name>
<accession>A0A7J6A9C2</accession>
<evidence type="ECO:0000313" key="1">
    <source>
        <dbReference type="EMBL" id="KAF4079336.1"/>
    </source>
</evidence>
<dbReference type="AlphaFoldDB" id="A0A7J6A9C2"/>
<comment type="caution">
    <text evidence="1">The sequence shown here is derived from an EMBL/GenBank/DDBJ whole genome shotgun (WGS) entry which is preliminary data.</text>
</comment>
<organism evidence="1 2">
    <name type="scientific">Ameiurus melas</name>
    <name type="common">Black bullhead</name>
    <name type="synonym">Silurus melas</name>
    <dbReference type="NCBI Taxonomy" id="219545"/>
    <lineage>
        <taxon>Eukaryota</taxon>
        <taxon>Metazoa</taxon>
        <taxon>Chordata</taxon>
        <taxon>Craniata</taxon>
        <taxon>Vertebrata</taxon>
        <taxon>Euteleostomi</taxon>
        <taxon>Actinopterygii</taxon>
        <taxon>Neopterygii</taxon>
        <taxon>Teleostei</taxon>
        <taxon>Ostariophysi</taxon>
        <taxon>Siluriformes</taxon>
        <taxon>Ictaluridae</taxon>
        <taxon>Ameiurus</taxon>
    </lineage>
</organism>
<proteinExistence type="predicted"/>
<sequence>MGHGGTWRLSRRNLGHKVGTPWMGCQPIRGHNSTRTRTIWKCQSAYNSCLWIGVGNRSAHRKPAVQGEHANFTHTVWRQDSQPWKCEANVLITKFFFLVRLAVDHKPGQTARITP</sequence>
<protein>
    <submittedName>
        <fullName evidence="1">Uncharacterized protein</fullName>
    </submittedName>
</protein>
<reference evidence="1 2" key="1">
    <citation type="submission" date="2020-02" db="EMBL/GenBank/DDBJ databases">
        <title>A chromosome-scale genome assembly of the black bullhead catfish (Ameiurus melas).</title>
        <authorList>
            <person name="Wen M."/>
            <person name="Zham M."/>
            <person name="Cabau C."/>
            <person name="Klopp C."/>
            <person name="Donnadieu C."/>
            <person name="Roques C."/>
            <person name="Bouchez O."/>
            <person name="Lampietro C."/>
            <person name="Jouanno E."/>
            <person name="Herpin A."/>
            <person name="Louis A."/>
            <person name="Berthelot C."/>
            <person name="Parey E."/>
            <person name="Roest-Crollius H."/>
            <person name="Braasch I."/>
            <person name="Postlethwait J."/>
            <person name="Robinson-Rechavi M."/>
            <person name="Echchiki A."/>
            <person name="Begum T."/>
            <person name="Montfort J."/>
            <person name="Schartl M."/>
            <person name="Bobe J."/>
            <person name="Guiguen Y."/>
        </authorList>
    </citation>
    <scope>NUCLEOTIDE SEQUENCE [LARGE SCALE GENOMIC DNA]</scope>
    <source>
        <strain evidence="1">M_S1</strain>
        <tissue evidence="1">Blood</tissue>
    </source>
</reference>
<dbReference type="EMBL" id="JAAGNN010000016">
    <property type="protein sequence ID" value="KAF4079336.1"/>
    <property type="molecule type" value="Genomic_DNA"/>
</dbReference>
<gene>
    <name evidence="1" type="ORF">AMELA_G00191640</name>
</gene>
<keyword evidence="2" id="KW-1185">Reference proteome</keyword>